<keyword evidence="3 7" id="KW-0812">Transmembrane</keyword>
<evidence type="ECO:0008006" key="10">
    <source>
        <dbReference type="Google" id="ProtNLM"/>
    </source>
</evidence>
<keyword evidence="5 7" id="KW-0472">Membrane</keyword>
<dbReference type="InterPro" id="IPR009621">
    <property type="entry name" value="UPF0239"/>
</dbReference>
<dbReference type="GO" id="GO:0016020">
    <property type="term" value="C:membrane"/>
    <property type="evidence" value="ECO:0007669"/>
    <property type="project" value="UniProtKB-SubCell"/>
</dbReference>
<dbReference type="PANTHER" id="PTHR14409:SF0">
    <property type="entry name" value="PROTEIN MANBAL"/>
    <property type="match status" value="1"/>
</dbReference>
<evidence type="ECO:0000256" key="6">
    <source>
        <dbReference type="SAM" id="MobiDB-lite"/>
    </source>
</evidence>
<name>A0A834XSA4_APHGI</name>
<protein>
    <recommendedName>
        <fullName evidence="10">Protein anon-73B1</fullName>
    </recommendedName>
</protein>
<evidence type="ECO:0000313" key="9">
    <source>
        <dbReference type="Proteomes" id="UP000639338"/>
    </source>
</evidence>
<feature type="compositionally biased region" description="Basic residues" evidence="6">
    <location>
        <begin position="74"/>
        <end position="88"/>
    </location>
</feature>
<comment type="subcellular location">
    <subcellularLocation>
        <location evidence="1">Membrane</location>
        <topology evidence="1">Single-pass membrane protein</topology>
    </subcellularLocation>
</comment>
<sequence>MENEHIKRLLLPDEETLFELIIRYGLYVGAVFQIICILTVAIYHNWPGDGFSSFKEDTTSEVDCSESSPQVTPRKPHRNRKQEKKKRR</sequence>
<evidence type="ECO:0000256" key="2">
    <source>
        <dbReference type="ARBA" id="ARBA00006839"/>
    </source>
</evidence>
<organism evidence="8 9">
    <name type="scientific">Aphidius gifuensis</name>
    <name type="common">Parasitoid wasp</name>
    <dbReference type="NCBI Taxonomy" id="684658"/>
    <lineage>
        <taxon>Eukaryota</taxon>
        <taxon>Metazoa</taxon>
        <taxon>Ecdysozoa</taxon>
        <taxon>Arthropoda</taxon>
        <taxon>Hexapoda</taxon>
        <taxon>Insecta</taxon>
        <taxon>Pterygota</taxon>
        <taxon>Neoptera</taxon>
        <taxon>Endopterygota</taxon>
        <taxon>Hymenoptera</taxon>
        <taxon>Apocrita</taxon>
        <taxon>Ichneumonoidea</taxon>
        <taxon>Braconidae</taxon>
        <taxon>Aphidiinae</taxon>
        <taxon>Aphidius</taxon>
    </lineage>
</organism>
<accession>A0A834XSA4</accession>
<dbReference type="Proteomes" id="UP000639338">
    <property type="component" value="Unassembled WGS sequence"/>
</dbReference>
<dbReference type="AlphaFoldDB" id="A0A834XSA4"/>
<feature type="region of interest" description="Disordered" evidence="6">
    <location>
        <begin position="57"/>
        <end position="88"/>
    </location>
</feature>
<dbReference type="PANTHER" id="PTHR14409">
    <property type="entry name" value="MANNOSIDASE, BETA A, LYSOSOMAL-LIKE, MANBAL PROTEIN"/>
    <property type="match status" value="1"/>
</dbReference>
<reference evidence="8 9" key="1">
    <citation type="submission" date="2020-08" db="EMBL/GenBank/DDBJ databases">
        <title>Aphidius gifuensis genome sequencing and assembly.</title>
        <authorList>
            <person name="Du Z."/>
        </authorList>
    </citation>
    <scope>NUCLEOTIDE SEQUENCE [LARGE SCALE GENOMIC DNA]</scope>
    <source>
        <strain evidence="8">YNYX2018</strain>
        <tissue evidence="8">Adults</tissue>
    </source>
</reference>
<evidence type="ECO:0000313" key="8">
    <source>
        <dbReference type="EMBL" id="KAF7992533.1"/>
    </source>
</evidence>
<evidence type="ECO:0000256" key="7">
    <source>
        <dbReference type="SAM" id="Phobius"/>
    </source>
</evidence>
<comment type="similarity">
    <text evidence="2">Belongs to the UPF0239 family.</text>
</comment>
<feature type="transmembrane region" description="Helical" evidence="7">
    <location>
        <begin position="21"/>
        <end position="43"/>
    </location>
</feature>
<proteinExistence type="inferred from homology"/>
<keyword evidence="9" id="KW-1185">Reference proteome</keyword>
<comment type="caution">
    <text evidence="8">The sequence shown here is derived from an EMBL/GenBank/DDBJ whole genome shotgun (WGS) entry which is preliminary data.</text>
</comment>
<keyword evidence="4 7" id="KW-1133">Transmembrane helix</keyword>
<evidence type="ECO:0000256" key="4">
    <source>
        <dbReference type="ARBA" id="ARBA00022989"/>
    </source>
</evidence>
<evidence type="ECO:0000256" key="3">
    <source>
        <dbReference type="ARBA" id="ARBA00022692"/>
    </source>
</evidence>
<dbReference type="EMBL" id="JACMRX010000003">
    <property type="protein sequence ID" value="KAF7992533.1"/>
    <property type="molecule type" value="Genomic_DNA"/>
</dbReference>
<evidence type="ECO:0000256" key="5">
    <source>
        <dbReference type="ARBA" id="ARBA00023136"/>
    </source>
</evidence>
<evidence type="ECO:0000256" key="1">
    <source>
        <dbReference type="ARBA" id="ARBA00004167"/>
    </source>
</evidence>
<gene>
    <name evidence="8" type="ORF">HCN44_004877</name>
</gene>
<dbReference type="Pfam" id="PF06783">
    <property type="entry name" value="UPF0239"/>
    <property type="match status" value="1"/>
</dbReference>
<dbReference type="OrthoDB" id="10040809at2759"/>